<proteinExistence type="predicted"/>
<dbReference type="AlphaFoldDB" id="I3YZD7"/>
<keyword evidence="1" id="KW-0808">Transferase</keyword>
<dbReference type="OrthoDB" id="9815351at2"/>
<dbReference type="PANTHER" id="PTHR12526">
    <property type="entry name" value="GLYCOSYLTRANSFERASE"/>
    <property type="match status" value="1"/>
</dbReference>
<sequence>MKIIYFTKYTRKGASSRLRSYQYFPFLEEAGFSVSVFPLFSDKYLNQLYNGKVSKITILNCYFKRLINLYKISKKTKVVIEKELFPYLPAWAEQFLSFLGINYVVDYDDAIFHNYDKNRNSFIRFLLKNKIDVVMRNSKCVMAGNSYLKSRADEAGAKRVYIIPTVIDLNRYTVQEKDISNTNFVIGWIGSPSTFKYVQEIAPVLKELALNGASIHIVGANGDLGFTKNVTFISWNEESEVNNISNFDVGIMPLEDTPWEKGKCAYKLIQYMACGLPVVASPIGMNNEVVHSGENGFLASTNLEWSEALNKYKNNPDLRRRNGKFGKAIVEEGYTVKSRIDSLLEIIKK</sequence>
<keyword evidence="2" id="KW-1185">Reference proteome</keyword>
<accession>I3YZD7</accession>
<evidence type="ECO:0000313" key="1">
    <source>
        <dbReference type="EMBL" id="AFL82355.1"/>
    </source>
</evidence>
<dbReference type="Pfam" id="PF13692">
    <property type="entry name" value="Glyco_trans_1_4"/>
    <property type="match status" value="1"/>
</dbReference>
<dbReference type="KEGG" id="asl:Aeqsu_2914"/>
<dbReference type="CDD" id="cd03801">
    <property type="entry name" value="GT4_PimA-like"/>
    <property type="match status" value="1"/>
</dbReference>
<dbReference type="Gene3D" id="3.40.50.2000">
    <property type="entry name" value="Glycogen Phosphorylase B"/>
    <property type="match status" value="2"/>
</dbReference>
<dbReference type="Proteomes" id="UP000006049">
    <property type="component" value="Chromosome"/>
</dbReference>
<dbReference type="SUPFAM" id="SSF53756">
    <property type="entry name" value="UDP-Glycosyltransferase/glycogen phosphorylase"/>
    <property type="match status" value="1"/>
</dbReference>
<dbReference type="GO" id="GO:0016740">
    <property type="term" value="F:transferase activity"/>
    <property type="evidence" value="ECO:0007669"/>
    <property type="project" value="UniProtKB-KW"/>
</dbReference>
<gene>
    <name evidence="1" type="ordered locus">Aeqsu_2914</name>
</gene>
<dbReference type="EMBL" id="CP003280">
    <property type="protein sequence ID" value="AFL82355.1"/>
    <property type="molecule type" value="Genomic_DNA"/>
</dbReference>
<dbReference type="STRING" id="746697.Aeqsu_2914"/>
<dbReference type="eggNOG" id="COG0438">
    <property type="taxonomic scope" value="Bacteria"/>
</dbReference>
<dbReference type="HOGENOM" id="CLU_062433_0_0_10"/>
<organism evidence="1 2">
    <name type="scientific">Aequorivita sublithincola (strain DSM 14238 / LMG 21431 / ACAM 643 / 9-3)</name>
    <dbReference type="NCBI Taxonomy" id="746697"/>
    <lineage>
        <taxon>Bacteria</taxon>
        <taxon>Pseudomonadati</taxon>
        <taxon>Bacteroidota</taxon>
        <taxon>Flavobacteriia</taxon>
        <taxon>Flavobacteriales</taxon>
        <taxon>Flavobacteriaceae</taxon>
        <taxon>Aequorivita</taxon>
    </lineage>
</organism>
<dbReference type="PATRIC" id="fig|746697.3.peg.2966"/>
<protein>
    <submittedName>
        <fullName evidence="1">Glycosyltransferase</fullName>
    </submittedName>
</protein>
<evidence type="ECO:0000313" key="2">
    <source>
        <dbReference type="Proteomes" id="UP000006049"/>
    </source>
</evidence>
<name>I3YZD7_AEQSU</name>
<dbReference type="RefSeq" id="WP_014783604.1">
    <property type="nucleotide sequence ID" value="NC_018013.1"/>
</dbReference>
<reference evidence="1 2" key="1">
    <citation type="submission" date="2012-06" db="EMBL/GenBank/DDBJ databases">
        <title>The complete genome of Aequorivita sublithincola DSM 14238.</title>
        <authorList>
            <consortium name="US DOE Joint Genome Institute (JGI-PGF)"/>
            <person name="Lucas S."/>
            <person name="Copeland A."/>
            <person name="Lapidus A."/>
            <person name="Goodwin L."/>
            <person name="Pitluck S."/>
            <person name="Peters L."/>
            <person name="Munk A.C.C."/>
            <person name="Kyrpides N."/>
            <person name="Mavromatis K."/>
            <person name="Pagani I."/>
            <person name="Ivanova N."/>
            <person name="Ovchinnikova G."/>
            <person name="Zeytun A."/>
            <person name="Detter J.C."/>
            <person name="Han C."/>
            <person name="Land M."/>
            <person name="Hauser L."/>
            <person name="Markowitz V."/>
            <person name="Cheng J.-F."/>
            <person name="Hugenholtz P."/>
            <person name="Woyke T."/>
            <person name="Wu D."/>
            <person name="Tindall B."/>
            <person name="Faehnrich R."/>
            <person name="Brambilla E."/>
            <person name="Klenk H.-P."/>
            <person name="Eisen J.A."/>
        </authorList>
    </citation>
    <scope>NUCLEOTIDE SEQUENCE [LARGE SCALE GENOMIC DNA]</scope>
    <source>
        <strain evidence="2">DSM 14238 / LMG 21431 / ACAM 643 / 9-3</strain>
    </source>
</reference>